<comment type="similarity">
    <text evidence="1">Belongs to the heat shock protein 70 family.</text>
</comment>
<dbReference type="PROSITE" id="PS01036">
    <property type="entry name" value="HSP70_3"/>
    <property type="match status" value="1"/>
</dbReference>
<reference evidence="4" key="1">
    <citation type="submission" date="2023-06" db="EMBL/GenBank/DDBJ databases">
        <authorList>
            <person name="Delattre M."/>
        </authorList>
    </citation>
    <scope>NUCLEOTIDE SEQUENCE</scope>
    <source>
        <strain evidence="4">AF72</strain>
    </source>
</reference>
<dbReference type="EMBL" id="CATQJA010002582">
    <property type="protein sequence ID" value="CAJ0571793.1"/>
    <property type="molecule type" value="Genomic_DNA"/>
</dbReference>
<evidence type="ECO:0000313" key="5">
    <source>
        <dbReference type="Proteomes" id="UP001177023"/>
    </source>
</evidence>
<dbReference type="InterPro" id="IPR043129">
    <property type="entry name" value="ATPase_NBD"/>
</dbReference>
<accession>A0AA36CPN1</accession>
<evidence type="ECO:0000256" key="1">
    <source>
        <dbReference type="ARBA" id="ARBA00007381"/>
    </source>
</evidence>
<dbReference type="Pfam" id="PF00012">
    <property type="entry name" value="HSP70"/>
    <property type="match status" value="1"/>
</dbReference>
<organism evidence="4 5">
    <name type="scientific">Mesorhabditis spiculigera</name>
    <dbReference type="NCBI Taxonomy" id="96644"/>
    <lineage>
        <taxon>Eukaryota</taxon>
        <taxon>Metazoa</taxon>
        <taxon>Ecdysozoa</taxon>
        <taxon>Nematoda</taxon>
        <taxon>Chromadorea</taxon>
        <taxon>Rhabditida</taxon>
        <taxon>Rhabditina</taxon>
        <taxon>Rhabditomorpha</taxon>
        <taxon>Rhabditoidea</taxon>
        <taxon>Rhabditidae</taxon>
        <taxon>Mesorhabditinae</taxon>
        <taxon>Mesorhabditis</taxon>
    </lineage>
</organism>
<evidence type="ECO:0000256" key="2">
    <source>
        <dbReference type="ARBA" id="ARBA00022741"/>
    </source>
</evidence>
<feature type="non-terminal residue" evidence="4">
    <location>
        <position position="1"/>
    </location>
</feature>
<dbReference type="GO" id="GO:0006950">
    <property type="term" value="P:response to stress"/>
    <property type="evidence" value="ECO:0007669"/>
    <property type="project" value="UniProtKB-ARBA"/>
</dbReference>
<dbReference type="InterPro" id="IPR018181">
    <property type="entry name" value="Heat_shock_70_CS"/>
</dbReference>
<evidence type="ECO:0000256" key="3">
    <source>
        <dbReference type="ARBA" id="ARBA00022840"/>
    </source>
</evidence>
<dbReference type="GO" id="GO:0140662">
    <property type="term" value="F:ATP-dependent protein folding chaperone"/>
    <property type="evidence" value="ECO:0007669"/>
    <property type="project" value="InterPro"/>
</dbReference>
<comment type="caution">
    <text evidence="4">The sequence shown here is derived from an EMBL/GenBank/DDBJ whole genome shotgun (WGS) entry which is preliminary data.</text>
</comment>
<dbReference type="PRINTS" id="PR00301">
    <property type="entry name" value="HEATSHOCK70"/>
</dbReference>
<dbReference type="PANTHER" id="PTHR19375">
    <property type="entry name" value="HEAT SHOCK PROTEIN 70KDA"/>
    <property type="match status" value="1"/>
</dbReference>
<dbReference type="GO" id="GO:0005524">
    <property type="term" value="F:ATP binding"/>
    <property type="evidence" value="ECO:0007669"/>
    <property type="project" value="UniProtKB-KW"/>
</dbReference>
<proteinExistence type="inferred from homology"/>
<keyword evidence="2" id="KW-0547">Nucleotide-binding</keyword>
<dbReference type="AlphaFoldDB" id="A0AA36CPN1"/>
<dbReference type="SUPFAM" id="SSF100920">
    <property type="entry name" value="Heat shock protein 70kD (HSP70), peptide-binding domain"/>
    <property type="match status" value="1"/>
</dbReference>
<dbReference type="InterPro" id="IPR029047">
    <property type="entry name" value="HSP70_peptide-bd_sf"/>
</dbReference>
<keyword evidence="5" id="KW-1185">Reference proteome</keyword>
<dbReference type="InterPro" id="IPR013126">
    <property type="entry name" value="Hsp_70_fam"/>
</dbReference>
<sequence>MLPVEQALKDAKLGPEQIDDVLLIGGSSHIPMVRRLLTEDYGFENLNTSVNPEEAVAHGAALQAAKLGGSQYDAIRDITFTDVYPLTLGTSVFGGKNAVLLPRNTKIPATVSQTFLNCADNQTELLIDVYVGERVRYEHNTLLGKFTLPIREAPEGEVQVKVTLDLDSDGIMTLSAEELLTGTSDSIKITREDAPVEMTFDIEDYQENIERYRREDAAWENQYMTMMTMRRSFGGLGGLVSGLRNRLNLNNLFNAADSDSDSDDSD</sequence>
<dbReference type="SUPFAM" id="SSF53067">
    <property type="entry name" value="Actin-like ATPase domain"/>
    <property type="match status" value="1"/>
</dbReference>
<dbReference type="Proteomes" id="UP001177023">
    <property type="component" value="Unassembled WGS sequence"/>
</dbReference>
<dbReference type="Gene3D" id="3.30.420.40">
    <property type="match status" value="2"/>
</dbReference>
<protein>
    <submittedName>
        <fullName evidence="4">Uncharacterized protein</fullName>
    </submittedName>
</protein>
<name>A0AA36CPN1_9BILA</name>
<dbReference type="Gene3D" id="2.60.34.10">
    <property type="entry name" value="Substrate Binding Domain Of DNAk, Chain A, domain 1"/>
    <property type="match status" value="1"/>
</dbReference>
<keyword evidence="3" id="KW-0067">ATP-binding</keyword>
<evidence type="ECO:0000313" key="4">
    <source>
        <dbReference type="EMBL" id="CAJ0571793.1"/>
    </source>
</evidence>
<gene>
    <name evidence="4" type="ORF">MSPICULIGERA_LOCUS10191</name>
</gene>